<dbReference type="AlphaFoldDB" id="A0A6C0JBN7"/>
<dbReference type="EMBL" id="MN740368">
    <property type="protein sequence ID" value="QHU03062.1"/>
    <property type="molecule type" value="Genomic_DNA"/>
</dbReference>
<evidence type="ECO:0000313" key="1">
    <source>
        <dbReference type="EMBL" id="QHU03062.1"/>
    </source>
</evidence>
<organism evidence="1">
    <name type="scientific">viral metagenome</name>
    <dbReference type="NCBI Taxonomy" id="1070528"/>
    <lineage>
        <taxon>unclassified sequences</taxon>
        <taxon>metagenomes</taxon>
        <taxon>organismal metagenomes</taxon>
    </lineage>
</organism>
<proteinExistence type="predicted"/>
<name>A0A6C0JBN7_9ZZZZ</name>
<accession>A0A6C0JBN7</accession>
<sequence>MEHRFKSLEEYMFSSEVLCKLSRYSMPSDKNTKLKKSKRSKKVINNFKENPDVKKTEIFKPYQRDTIFWCFFVAVNGIDKYNMNKNHIFELEKSTKIEYIEKLRKIKPQLKAAKIKLNKVENELINNPRISAYTLNALALFHQKNVMYVNRLAYYNFNYGVDKIVIEKIDKINKLYLTNISDKFMKCEKYNFLIDIIKPIKGISGYKLTELQEMAGKLSIDIRQDNSKPKLKKCLYEDLVKKIGKLHEVA</sequence>
<reference evidence="1" key="1">
    <citation type="journal article" date="2020" name="Nature">
        <title>Giant virus diversity and host interactions through global metagenomics.</title>
        <authorList>
            <person name="Schulz F."/>
            <person name="Roux S."/>
            <person name="Paez-Espino D."/>
            <person name="Jungbluth S."/>
            <person name="Walsh D.A."/>
            <person name="Denef V.J."/>
            <person name="McMahon K.D."/>
            <person name="Konstantinidis K.T."/>
            <person name="Eloe-Fadrosh E.A."/>
            <person name="Kyrpides N.C."/>
            <person name="Woyke T."/>
        </authorList>
    </citation>
    <scope>NUCLEOTIDE SEQUENCE</scope>
    <source>
        <strain evidence="1">GVMAG-M-3300025890-48</strain>
    </source>
</reference>
<protein>
    <submittedName>
        <fullName evidence="1">Uncharacterized protein</fullName>
    </submittedName>
</protein>